<comment type="caution">
    <text evidence="2">The sequence shown here is derived from an EMBL/GenBank/DDBJ whole genome shotgun (WGS) entry which is preliminary data.</text>
</comment>
<gene>
    <name evidence="2" type="ORF">AAF712_008956</name>
</gene>
<keyword evidence="3" id="KW-1185">Reference proteome</keyword>
<sequence>MPPLSDMNYPDALDMGYDPSDSFMPGPADQTEPSSRRSGPMLDDIRVVFHPVSERPTEHKPFDEFGKREVKDPEPFDSIPWRPFPSRFDYRVAHLALRCHMNLDQTTTFLRLLEDAHKGSLVNMKTYEQVQSMWDAAADRSTRFERAEITVPFNKTLRIYEAYRRPLLGWIREVIQSETLSEHIQWDAQRHYRFNSVRWERFIHEPWTADSWWRTQTRINERPPPTQGDESLLKPNAKPLALILYADKDKLSTFGTAKGYPVIATIGNIPADIRNSGGIGGGRIVGWQPVIEEESAHKNKPAWANMKSIVWHQAFLNIIESLILMSQVGEIFKCGDGVTRLIYLIVLALSADYEEQCVMCLIRGIKSGYPCPKCMVARDEMSNLSKTWEARTAADTTEVLNEVIALEKQGEQEGLLKEHSLRLAQNTFMLLANSDPFEAVSFDDLHFEDSGLWGGHMFKLLKAHFSALGRQAETALNRRFDEFPRWRNLNHFSTVTTHAFNDGAKHRDISRMFLFAAESLFPQSKDPAAYQLLKCVRAYLNTIMYGGLHVQTEATMTAGRKSIQVFNSLLDKYAELQFVHPSNAFDQRTGSSLKYINSTTFSTTYSSKASSVTSILTIQHQMDVSDLILAEIKAMDEYSEYVKQLEDPPKDIERIISKLGGGHFSIGAKLPVTTFEEFSRIHSPPVGESAFRIGLGDFLSVALQANGIELPGRQWIHFKADDEIAAFQFLKINYESKETWQLATDYLRCNPNFHSRPRYDYIIFNTQDSPVFAQLKYLLVAEVGTEKYPIAYVQSYKLVSMGRRTRSDRDFGILRVQKDKLEFISIHTIIRGALVVHSASRDTEERLVVDTVDYDMFLRVKSHWPGYTDVTV</sequence>
<reference evidence="2 3" key="1">
    <citation type="submission" date="2024-05" db="EMBL/GenBank/DDBJ databases">
        <title>A draft genome resource for the thread blight pathogen Marasmius tenuissimus strain MS-2.</title>
        <authorList>
            <person name="Yulfo-Soto G.E."/>
            <person name="Baruah I.K."/>
            <person name="Amoako-Attah I."/>
            <person name="Bukari Y."/>
            <person name="Meinhardt L.W."/>
            <person name="Bailey B.A."/>
            <person name="Cohen S.P."/>
        </authorList>
    </citation>
    <scope>NUCLEOTIDE SEQUENCE [LARGE SCALE GENOMIC DNA]</scope>
    <source>
        <strain evidence="2 3">MS-2</strain>
    </source>
</reference>
<dbReference type="Pfam" id="PF18759">
    <property type="entry name" value="Plavaka"/>
    <property type="match status" value="1"/>
</dbReference>
<organism evidence="2 3">
    <name type="scientific">Marasmius tenuissimus</name>
    <dbReference type="NCBI Taxonomy" id="585030"/>
    <lineage>
        <taxon>Eukaryota</taxon>
        <taxon>Fungi</taxon>
        <taxon>Dikarya</taxon>
        <taxon>Basidiomycota</taxon>
        <taxon>Agaricomycotina</taxon>
        <taxon>Agaricomycetes</taxon>
        <taxon>Agaricomycetidae</taxon>
        <taxon>Agaricales</taxon>
        <taxon>Marasmiineae</taxon>
        <taxon>Marasmiaceae</taxon>
        <taxon>Marasmius</taxon>
    </lineage>
</organism>
<evidence type="ECO:0000313" key="2">
    <source>
        <dbReference type="EMBL" id="KAL0064096.1"/>
    </source>
</evidence>
<evidence type="ECO:0000313" key="3">
    <source>
        <dbReference type="Proteomes" id="UP001437256"/>
    </source>
</evidence>
<dbReference type="EMBL" id="JBBXMP010000067">
    <property type="protein sequence ID" value="KAL0064096.1"/>
    <property type="molecule type" value="Genomic_DNA"/>
</dbReference>
<accession>A0ABR2ZSM0</accession>
<dbReference type="InterPro" id="IPR041078">
    <property type="entry name" value="Plavaka"/>
</dbReference>
<feature type="region of interest" description="Disordered" evidence="1">
    <location>
        <begin position="1"/>
        <end position="42"/>
    </location>
</feature>
<proteinExistence type="predicted"/>
<evidence type="ECO:0000256" key="1">
    <source>
        <dbReference type="SAM" id="MobiDB-lite"/>
    </source>
</evidence>
<dbReference type="Proteomes" id="UP001437256">
    <property type="component" value="Unassembled WGS sequence"/>
</dbReference>
<protein>
    <submittedName>
        <fullName evidence="2">Uncharacterized protein</fullName>
    </submittedName>
</protein>
<name>A0ABR2ZSM0_9AGAR</name>